<proteinExistence type="predicted"/>
<evidence type="ECO:0000313" key="3">
    <source>
        <dbReference type="Proteomes" id="UP000039865"/>
    </source>
</evidence>
<dbReference type="EMBL" id="CCKQ01002474">
    <property type="protein sequence ID" value="CDW73564.1"/>
    <property type="molecule type" value="Genomic_DNA"/>
</dbReference>
<feature type="region of interest" description="Disordered" evidence="1">
    <location>
        <begin position="42"/>
        <end position="62"/>
    </location>
</feature>
<organism evidence="2 3">
    <name type="scientific">Stylonychia lemnae</name>
    <name type="common">Ciliate</name>
    <dbReference type="NCBI Taxonomy" id="5949"/>
    <lineage>
        <taxon>Eukaryota</taxon>
        <taxon>Sar</taxon>
        <taxon>Alveolata</taxon>
        <taxon>Ciliophora</taxon>
        <taxon>Intramacronucleata</taxon>
        <taxon>Spirotrichea</taxon>
        <taxon>Stichotrichia</taxon>
        <taxon>Sporadotrichida</taxon>
        <taxon>Oxytrichidae</taxon>
        <taxon>Stylonychinae</taxon>
        <taxon>Stylonychia</taxon>
    </lineage>
</organism>
<dbReference type="InParanoid" id="A0A077ZVA9"/>
<dbReference type="AlphaFoldDB" id="A0A077ZVA9"/>
<feature type="region of interest" description="Disordered" evidence="1">
    <location>
        <begin position="358"/>
        <end position="398"/>
    </location>
</feature>
<reference evidence="2 3" key="1">
    <citation type="submission" date="2014-06" db="EMBL/GenBank/DDBJ databases">
        <authorList>
            <person name="Swart Estienne"/>
        </authorList>
    </citation>
    <scope>NUCLEOTIDE SEQUENCE [LARGE SCALE GENOMIC DNA]</scope>
    <source>
        <strain evidence="2 3">130c</strain>
    </source>
</reference>
<gene>
    <name evidence="2" type="primary">Contig4228.g4524</name>
    <name evidence="2" type="ORF">STYLEM_2547</name>
</gene>
<name>A0A077ZVA9_STYLE</name>
<feature type="compositionally biased region" description="Polar residues" evidence="1">
    <location>
        <begin position="53"/>
        <end position="62"/>
    </location>
</feature>
<protein>
    <submittedName>
        <fullName evidence="2">Uncharacterized protein</fullName>
    </submittedName>
</protein>
<evidence type="ECO:0000313" key="2">
    <source>
        <dbReference type="EMBL" id="CDW73564.1"/>
    </source>
</evidence>
<sequence>MYSYPQSQRVSKFQKLKGLFLTCSSITRAVLGEPASIFSFQMTQQKQDQKNQRGSNSQNSQDAMINNVKVRPVLKVDSNLEASSDSLYKASFANIPDENLLIVIVLPFLVPDSIVKAVAVEAKSYLDQLMKAGFINVIDTRPNDLSKINNRLNQIFSTLFYQNQLLALQNMISDSAFAGSPLGVTPLALPTVLQSQDRQHKQPIVQLNLSEKLLLDASEFLNAVYDDMSSINELLTLKDQTLLIEGCAMFYRGFQVVNSLEAVYLKPLIRIININDMFERSNSSSEETLIDYFYLRSKLSKKQKYLQRHDKDQEDIQEQDDIHDLSADLSLEADDDYIHHVIEQGNYVKLDEESKDGLKAQAAKKSRDDSDDDDDEDEEEKRESIASTTPNVVPKAASALNANTQVDIELKKLLNEIEIKFRKDESAEVREKRSRKKRDQNKTKKLATIVGRGQLIVGVVCHVLGDDNTGEFDPYFVERIKNAMQIMIDKHFLEVIENDISENNTFNTKIQAQEEPKKDSRAPRSSSLGHSNIEILESSRRFTDKKKNQIFQDPNMPQQANDFMNKQGTSFGLKKNEYLSNQRTLQTNMDSPGQQEKRASQKQSTNILNQIDNEFRLATISMHQIQGHQRKRSGSVTGNKSLQENKSKLQQIQNQKGQGSSIIKIQPILDNISGVKIYHYALLNNAYASILSKNLLSSIIPSLKEQADPQPVLEEKAESIDDIMDYIESQLNTNVIIIQLIYLQQIKQLKQKFYNSSGSQIFKVYEQGLQVDLPVYNQLTRQSMTSIWIVCKVLTINQELKTENLGSSLNLQNGQDEDEQFQKFERNLKKEQSQSKCKTDLDDYKFLFLAYENDIITTQRDAKGNLVKDYESSYQNISNIAYKLSVLNFF</sequence>
<feature type="compositionally biased region" description="Basic and acidic residues" evidence="1">
    <location>
        <begin position="512"/>
        <end position="522"/>
    </location>
</feature>
<feature type="compositionally biased region" description="Acidic residues" evidence="1">
    <location>
        <begin position="369"/>
        <end position="380"/>
    </location>
</feature>
<keyword evidence="3" id="KW-1185">Reference proteome</keyword>
<dbReference type="Proteomes" id="UP000039865">
    <property type="component" value="Unassembled WGS sequence"/>
</dbReference>
<accession>A0A077ZVA9</accession>
<feature type="region of interest" description="Disordered" evidence="1">
    <location>
        <begin position="507"/>
        <end position="539"/>
    </location>
</feature>
<dbReference type="OrthoDB" id="10691480at2759"/>
<evidence type="ECO:0000256" key="1">
    <source>
        <dbReference type="SAM" id="MobiDB-lite"/>
    </source>
</evidence>